<proteinExistence type="predicted"/>
<accession>A0A2M4C8L6</accession>
<feature type="compositionally biased region" description="Basic and acidic residues" evidence="1">
    <location>
        <begin position="72"/>
        <end position="108"/>
    </location>
</feature>
<evidence type="ECO:0000313" key="2">
    <source>
        <dbReference type="EMBL" id="MBW61481.1"/>
    </source>
</evidence>
<organism evidence="2">
    <name type="scientific">Anopheles marajoara</name>
    <dbReference type="NCBI Taxonomy" id="58244"/>
    <lineage>
        <taxon>Eukaryota</taxon>
        <taxon>Metazoa</taxon>
        <taxon>Ecdysozoa</taxon>
        <taxon>Arthropoda</taxon>
        <taxon>Hexapoda</taxon>
        <taxon>Insecta</taxon>
        <taxon>Pterygota</taxon>
        <taxon>Neoptera</taxon>
        <taxon>Endopterygota</taxon>
        <taxon>Diptera</taxon>
        <taxon>Nematocera</taxon>
        <taxon>Culicoidea</taxon>
        <taxon>Culicidae</taxon>
        <taxon>Anophelinae</taxon>
        <taxon>Anopheles</taxon>
    </lineage>
</organism>
<dbReference type="AlphaFoldDB" id="A0A2M4C8L6"/>
<reference evidence="2" key="1">
    <citation type="submission" date="2018-01" db="EMBL/GenBank/DDBJ databases">
        <title>An insight into the sialome of Amazonian anophelines.</title>
        <authorList>
            <person name="Ribeiro J.M."/>
            <person name="Scarpassa V."/>
            <person name="Calvo E."/>
        </authorList>
    </citation>
    <scope>NUCLEOTIDE SEQUENCE</scope>
    <source>
        <tissue evidence="2">Salivary glands</tissue>
    </source>
</reference>
<sequence>MYLYLYVCVCAVVPLRTRTSDGDGTSPGDHKQPSTNCDQPDRDRDPGTLLYHVVGSMKLNSEDAMMEPGTGDTERYRKGKSQRERERPNIEHHTAASREGSENRSRNP</sequence>
<feature type="region of interest" description="Disordered" evidence="1">
    <location>
        <begin position="17"/>
        <end position="108"/>
    </location>
</feature>
<dbReference type="EMBL" id="GGFJ01012340">
    <property type="protein sequence ID" value="MBW61481.1"/>
    <property type="molecule type" value="Transcribed_RNA"/>
</dbReference>
<name>A0A2M4C8L6_9DIPT</name>
<evidence type="ECO:0000256" key="1">
    <source>
        <dbReference type="SAM" id="MobiDB-lite"/>
    </source>
</evidence>
<protein>
    <submittedName>
        <fullName evidence="2">Putative secreted protein</fullName>
    </submittedName>
</protein>